<keyword evidence="6" id="KW-1185">Reference proteome</keyword>
<evidence type="ECO:0000313" key="6">
    <source>
        <dbReference type="Proteomes" id="UP000076407"/>
    </source>
</evidence>
<evidence type="ECO:0000256" key="3">
    <source>
        <dbReference type="SAM" id="SignalP"/>
    </source>
</evidence>
<feature type="signal peptide" evidence="3">
    <location>
        <begin position="1"/>
        <end position="20"/>
    </location>
</feature>
<evidence type="ECO:0000256" key="1">
    <source>
        <dbReference type="ARBA" id="ARBA00022690"/>
    </source>
</evidence>
<evidence type="ECO:0000256" key="2">
    <source>
        <dbReference type="ARBA" id="ARBA00023157"/>
    </source>
</evidence>
<dbReference type="Gene3D" id="2.10.25.10">
    <property type="entry name" value="Laminin"/>
    <property type="match status" value="1"/>
</dbReference>
<protein>
    <submittedName>
        <fullName evidence="5">TIL domain-containing protein</fullName>
    </submittedName>
</protein>
<keyword evidence="1" id="KW-0646">Protease inhibitor</keyword>
<keyword evidence="3" id="KW-0732">Signal</keyword>
<dbReference type="Proteomes" id="UP000076407">
    <property type="component" value="Unassembled WGS sequence"/>
</dbReference>
<reference evidence="5" key="1">
    <citation type="submission" date="2020-05" db="UniProtKB">
        <authorList>
            <consortium name="EnsemblMetazoa"/>
        </authorList>
    </citation>
    <scope>IDENTIFICATION</scope>
    <source>
        <strain evidence="5">SANGQUA</strain>
    </source>
</reference>
<dbReference type="CDD" id="cd19941">
    <property type="entry name" value="TIL"/>
    <property type="match status" value="1"/>
</dbReference>
<dbReference type="Pfam" id="PF01826">
    <property type="entry name" value="TIL"/>
    <property type="match status" value="1"/>
</dbReference>
<dbReference type="GO" id="GO:0030414">
    <property type="term" value="F:peptidase inhibitor activity"/>
    <property type="evidence" value="ECO:0007669"/>
    <property type="project" value="UniProtKB-KW"/>
</dbReference>
<evidence type="ECO:0000313" key="5">
    <source>
        <dbReference type="EnsemblMetazoa" id="AQUA009506-PA"/>
    </source>
</evidence>
<organism evidence="5 6">
    <name type="scientific">Anopheles quadriannulatus</name>
    <name type="common">Mosquito</name>
    <dbReference type="NCBI Taxonomy" id="34691"/>
    <lineage>
        <taxon>Eukaryota</taxon>
        <taxon>Metazoa</taxon>
        <taxon>Ecdysozoa</taxon>
        <taxon>Arthropoda</taxon>
        <taxon>Hexapoda</taxon>
        <taxon>Insecta</taxon>
        <taxon>Pterygota</taxon>
        <taxon>Neoptera</taxon>
        <taxon>Endopterygota</taxon>
        <taxon>Diptera</taxon>
        <taxon>Nematocera</taxon>
        <taxon>Culicoidea</taxon>
        <taxon>Culicidae</taxon>
        <taxon>Anophelinae</taxon>
        <taxon>Anopheles</taxon>
    </lineage>
</organism>
<dbReference type="AlphaFoldDB" id="A0A182XI29"/>
<dbReference type="EnsemblMetazoa" id="AQUA009506-RA">
    <property type="protein sequence ID" value="AQUA009506-PA"/>
    <property type="gene ID" value="AQUA009506"/>
</dbReference>
<keyword evidence="2" id="KW-1015">Disulfide bond</keyword>
<dbReference type="InterPro" id="IPR002919">
    <property type="entry name" value="TIL_dom"/>
</dbReference>
<feature type="chain" id="PRO_5008143015" evidence="3">
    <location>
        <begin position="21"/>
        <end position="98"/>
    </location>
</feature>
<dbReference type="SUPFAM" id="SSF57567">
    <property type="entry name" value="Serine protease inhibitors"/>
    <property type="match status" value="1"/>
</dbReference>
<dbReference type="InterPro" id="IPR051368">
    <property type="entry name" value="SerProtInhib-TIL_Domain"/>
</dbReference>
<dbReference type="PANTHER" id="PTHR23259">
    <property type="entry name" value="RIDDLE"/>
    <property type="match status" value="1"/>
</dbReference>
<dbReference type="InterPro" id="IPR036084">
    <property type="entry name" value="Ser_inhib-like_sf"/>
</dbReference>
<name>A0A182XI29_ANOQN</name>
<accession>A0A182XI29</accession>
<dbReference type="PANTHER" id="PTHR23259:SF70">
    <property type="entry name" value="ACCESSORY GLAND PROTEIN ACP62F-RELATED"/>
    <property type="match status" value="1"/>
</dbReference>
<feature type="domain" description="TIL" evidence="4">
    <location>
        <begin position="35"/>
        <end position="90"/>
    </location>
</feature>
<evidence type="ECO:0000259" key="4">
    <source>
        <dbReference type="Pfam" id="PF01826"/>
    </source>
</evidence>
<proteinExistence type="predicted"/>
<dbReference type="STRING" id="34691.A0A182XI29"/>
<dbReference type="VEuPathDB" id="VectorBase:AQUA009506"/>
<sequence>MKHLAIFLLVAAAVLIEVQGQSEPCLLWMKPQPTCPTNERYTCCKPCRESTCLSTGLLPKCAGPCKGGCICKNGYIRVINNGRCVLPSKCSSTFPFKL</sequence>